<sequence length="307" mass="33306">MSCPDCFKGHVHEGEPKGKTTKLYDLDTYVIEPSPERPPKGIIVIIPDAFGWDFVNNRILADHYAQKGDYLVYLPDFMRGHSAPLSMLDSVRKVLEPGNMLAKPYHVCRALSGAIPMMVRNSIGKSHPIVKDFFVKLRKDQLEKKDGSGLPIGAAGFCWGGKHALLLARRPPAATASAASAAADQKTAAATAAPEPEPLLIDAVFTGHPSYMQIPEDVEHLAIPVSFAIGEKDAQLGPDKAEKIKSVVEALPGQAKGEVRVYKNCAHGFCVRADLSFKDSEVAQQAAEAEDQCIAWFDKYLKPVGTS</sequence>
<comment type="caution">
    <text evidence="2">The sequence shown here is derived from an EMBL/GenBank/DDBJ whole genome shotgun (WGS) entry which is preliminary data.</text>
</comment>
<keyword evidence="2" id="KW-0378">Hydrolase</keyword>
<dbReference type="Gene3D" id="3.40.50.1820">
    <property type="entry name" value="alpha/beta hydrolase"/>
    <property type="match status" value="1"/>
</dbReference>
<dbReference type="Pfam" id="PF01738">
    <property type="entry name" value="DLH"/>
    <property type="match status" value="1"/>
</dbReference>
<accession>A0AAE0M478</accession>
<dbReference type="SUPFAM" id="SSF53474">
    <property type="entry name" value="alpha/beta-Hydrolases"/>
    <property type="match status" value="1"/>
</dbReference>
<dbReference type="PANTHER" id="PTHR17630">
    <property type="entry name" value="DIENELACTONE HYDROLASE"/>
    <property type="match status" value="1"/>
</dbReference>
<feature type="domain" description="Dienelactone hydrolase" evidence="1">
    <location>
        <begin position="27"/>
        <end position="301"/>
    </location>
</feature>
<evidence type="ECO:0000313" key="2">
    <source>
        <dbReference type="EMBL" id="KAK3318108.1"/>
    </source>
</evidence>
<dbReference type="Proteomes" id="UP001283341">
    <property type="component" value="Unassembled WGS sequence"/>
</dbReference>
<proteinExistence type="predicted"/>
<dbReference type="PANTHER" id="PTHR17630:SF105">
    <property type="entry name" value="DIENELACTONE HYDROLASE FAMILY PROTEIN (AFU_ORTHOLOGUE AFUA_4G08790)"/>
    <property type="match status" value="1"/>
</dbReference>
<dbReference type="EMBL" id="JAUEDM010000004">
    <property type="protein sequence ID" value="KAK3318108.1"/>
    <property type="molecule type" value="Genomic_DNA"/>
</dbReference>
<evidence type="ECO:0000259" key="1">
    <source>
        <dbReference type="Pfam" id="PF01738"/>
    </source>
</evidence>
<gene>
    <name evidence="2" type="ORF">B0H66DRAFT_225647</name>
</gene>
<keyword evidence="3" id="KW-1185">Reference proteome</keyword>
<dbReference type="InterPro" id="IPR029058">
    <property type="entry name" value="AB_hydrolase_fold"/>
</dbReference>
<evidence type="ECO:0000313" key="3">
    <source>
        <dbReference type="Proteomes" id="UP001283341"/>
    </source>
</evidence>
<reference evidence="2" key="2">
    <citation type="submission" date="2023-06" db="EMBL/GenBank/DDBJ databases">
        <authorList>
            <consortium name="Lawrence Berkeley National Laboratory"/>
            <person name="Haridas S."/>
            <person name="Hensen N."/>
            <person name="Bonometti L."/>
            <person name="Westerberg I."/>
            <person name="Brannstrom I.O."/>
            <person name="Guillou S."/>
            <person name="Cros-Aarteil S."/>
            <person name="Calhoun S."/>
            <person name="Kuo A."/>
            <person name="Mondo S."/>
            <person name="Pangilinan J."/>
            <person name="Riley R."/>
            <person name="Labutti K."/>
            <person name="Andreopoulos B."/>
            <person name="Lipzen A."/>
            <person name="Chen C."/>
            <person name="Yanf M."/>
            <person name="Daum C."/>
            <person name="Ng V."/>
            <person name="Clum A."/>
            <person name="Steindorff A."/>
            <person name="Ohm R."/>
            <person name="Martin F."/>
            <person name="Silar P."/>
            <person name="Natvig D."/>
            <person name="Lalanne C."/>
            <person name="Gautier V."/>
            <person name="Ament-Velasquez S.L."/>
            <person name="Kruys A."/>
            <person name="Hutchinson M.I."/>
            <person name="Powell A.J."/>
            <person name="Barry K."/>
            <person name="Miller A.N."/>
            <person name="Grigoriev I.V."/>
            <person name="Debuchy R."/>
            <person name="Gladieux P."/>
            <person name="Thoren M.H."/>
            <person name="Johannesson H."/>
        </authorList>
    </citation>
    <scope>NUCLEOTIDE SEQUENCE</scope>
    <source>
        <strain evidence="2">CBS 118394</strain>
    </source>
</reference>
<protein>
    <submittedName>
        <fullName evidence="2">Alpha/Beta hydrolase protein</fullName>
    </submittedName>
</protein>
<organism evidence="2 3">
    <name type="scientific">Apodospora peruviana</name>
    <dbReference type="NCBI Taxonomy" id="516989"/>
    <lineage>
        <taxon>Eukaryota</taxon>
        <taxon>Fungi</taxon>
        <taxon>Dikarya</taxon>
        <taxon>Ascomycota</taxon>
        <taxon>Pezizomycotina</taxon>
        <taxon>Sordariomycetes</taxon>
        <taxon>Sordariomycetidae</taxon>
        <taxon>Sordariales</taxon>
        <taxon>Lasiosphaeriaceae</taxon>
        <taxon>Apodospora</taxon>
    </lineage>
</organism>
<dbReference type="InterPro" id="IPR002925">
    <property type="entry name" value="Dienelactn_hydro"/>
</dbReference>
<reference evidence="2" key="1">
    <citation type="journal article" date="2023" name="Mol. Phylogenet. Evol.">
        <title>Genome-scale phylogeny and comparative genomics of the fungal order Sordariales.</title>
        <authorList>
            <person name="Hensen N."/>
            <person name="Bonometti L."/>
            <person name="Westerberg I."/>
            <person name="Brannstrom I.O."/>
            <person name="Guillou S."/>
            <person name="Cros-Aarteil S."/>
            <person name="Calhoun S."/>
            <person name="Haridas S."/>
            <person name="Kuo A."/>
            <person name="Mondo S."/>
            <person name="Pangilinan J."/>
            <person name="Riley R."/>
            <person name="LaButti K."/>
            <person name="Andreopoulos B."/>
            <person name="Lipzen A."/>
            <person name="Chen C."/>
            <person name="Yan M."/>
            <person name="Daum C."/>
            <person name="Ng V."/>
            <person name="Clum A."/>
            <person name="Steindorff A."/>
            <person name="Ohm R.A."/>
            <person name="Martin F."/>
            <person name="Silar P."/>
            <person name="Natvig D.O."/>
            <person name="Lalanne C."/>
            <person name="Gautier V."/>
            <person name="Ament-Velasquez S.L."/>
            <person name="Kruys A."/>
            <person name="Hutchinson M.I."/>
            <person name="Powell A.J."/>
            <person name="Barry K."/>
            <person name="Miller A.N."/>
            <person name="Grigoriev I.V."/>
            <person name="Debuchy R."/>
            <person name="Gladieux P."/>
            <person name="Hiltunen Thoren M."/>
            <person name="Johannesson H."/>
        </authorList>
    </citation>
    <scope>NUCLEOTIDE SEQUENCE</scope>
    <source>
        <strain evidence="2">CBS 118394</strain>
    </source>
</reference>
<dbReference type="AlphaFoldDB" id="A0AAE0M478"/>
<name>A0AAE0M478_9PEZI</name>
<dbReference type="GO" id="GO:0016787">
    <property type="term" value="F:hydrolase activity"/>
    <property type="evidence" value="ECO:0007669"/>
    <property type="project" value="UniProtKB-KW"/>
</dbReference>